<gene>
    <name evidence="1" type="primary">Nfu_g_1_013178</name>
</gene>
<reference evidence="1" key="1">
    <citation type="submission" date="2016-05" db="EMBL/GenBank/DDBJ databases">
        <authorList>
            <person name="Lavstsen T."/>
            <person name="Jespersen J.S."/>
        </authorList>
    </citation>
    <scope>NUCLEOTIDE SEQUENCE</scope>
    <source>
        <tissue evidence="1">Brain</tissue>
    </source>
</reference>
<protein>
    <submittedName>
        <fullName evidence="1">Uncharacterized protein</fullName>
    </submittedName>
</protein>
<name>A0A1A8PPU1_9TELE</name>
<feature type="non-terminal residue" evidence="1">
    <location>
        <position position="42"/>
    </location>
</feature>
<organism evidence="1">
    <name type="scientific">Nothobranchius pienaari</name>
    <dbReference type="NCBI Taxonomy" id="704102"/>
    <lineage>
        <taxon>Eukaryota</taxon>
        <taxon>Metazoa</taxon>
        <taxon>Chordata</taxon>
        <taxon>Craniata</taxon>
        <taxon>Vertebrata</taxon>
        <taxon>Euteleostomi</taxon>
        <taxon>Actinopterygii</taxon>
        <taxon>Neopterygii</taxon>
        <taxon>Teleostei</taxon>
        <taxon>Neoteleostei</taxon>
        <taxon>Acanthomorphata</taxon>
        <taxon>Ovalentaria</taxon>
        <taxon>Atherinomorphae</taxon>
        <taxon>Cyprinodontiformes</taxon>
        <taxon>Nothobranchiidae</taxon>
        <taxon>Nothobranchius</taxon>
    </lineage>
</organism>
<proteinExistence type="predicted"/>
<evidence type="ECO:0000313" key="1">
    <source>
        <dbReference type="EMBL" id="SBR83301.1"/>
    </source>
</evidence>
<accession>A0A1A8PPU1</accession>
<feature type="non-terminal residue" evidence="1">
    <location>
        <position position="1"/>
    </location>
</feature>
<reference evidence="1" key="2">
    <citation type="submission" date="2016-06" db="EMBL/GenBank/DDBJ databases">
        <title>The genome of a short-lived fish provides insights into sex chromosome evolution and the genetic control of aging.</title>
        <authorList>
            <person name="Reichwald K."/>
            <person name="Felder M."/>
            <person name="Petzold A."/>
            <person name="Koch P."/>
            <person name="Groth M."/>
            <person name="Platzer M."/>
        </authorList>
    </citation>
    <scope>NUCLEOTIDE SEQUENCE</scope>
    <source>
        <tissue evidence="1">Brain</tissue>
    </source>
</reference>
<sequence>VPNRLEVLRLSMTSNYKDYNRKFVRTAQNLLCQRANVTCTNV</sequence>
<dbReference type="AlphaFoldDB" id="A0A1A8PPU1"/>
<dbReference type="EMBL" id="HAEG01008982">
    <property type="protein sequence ID" value="SBR83301.1"/>
    <property type="molecule type" value="Transcribed_RNA"/>
</dbReference>